<feature type="domain" description="Protein kinase" evidence="9">
    <location>
        <begin position="38"/>
        <end position="101"/>
    </location>
</feature>
<dbReference type="InterPro" id="IPR000719">
    <property type="entry name" value="Prot_kinase_dom"/>
</dbReference>
<dbReference type="GO" id="GO:0005737">
    <property type="term" value="C:cytoplasm"/>
    <property type="evidence" value="ECO:0007669"/>
    <property type="project" value="TreeGrafter"/>
</dbReference>
<evidence type="ECO:0000256" key="7">
    <source>
        <dbReference type="ARBA" id="ARBA00047899"/>
    </source>
</evidence>
<organism evidence="10 11">
    <name type="scientific">Brachionus calyciflorus</name>
    <dbReference type="NCBI Taxonomy" id="104777"/>
    <lineage>
        <taxon>Eukaryota</taxon>
        <taxon>Metazoa</taxon>
        <taxon>Spiralia</taxon>
        <taxon>Gnathifera</taxon>
        <taxon>Rotifera</taxon>
        <taxon>Eurotatoria</taxon>
        <taxon>Monogononta</taxon>
        <taxon>Pseudotrocha</taxon>
        <taxon>Ploima</taxon>
        <taxon>Brachionidae</taxon>
        <taxon>Brachionus</taxon>
    </lineage>
</organism>
<evidence type="ECO:0000256" key="4">
    <source>
        <dbReference type="ARBA" id="ARBA00022741"/>
    </source>
</evidence>
<sequence length="102" mass="12045">MIILFFEFIIIDLKFLSDENLKSPIEYIFKLMCRIGIKKKKQHVTLKEIPIESDLFDIVKEISILQQCDSDNIVKYFGSYFKESYLWICMKYCPAGSVSDLM</sequence>
<proteinExistence type="inferred from homology"/>
<evidence type="ECO:0000256" key="8">
    <source>
        <dbReference type="ARBA" id="ARBA00048679"/>
    </source>
</evidence>
<comment type="catalytic activity">
    <reaction evidence="8">
        <text>L-seryl-[protein] + ATP = O-phospho-L-seryl-[protein] + ADP + H(+)</text>
        <dbReference type="Rhea" id="RHEA:17989"/>
        <dbReference type="Rhea" id="RHEA-COMP:9863"/>
        <dbReference type="Rhea" id="RHEA-COMP:11604"/>
        <dbReference type="ChEBI" id="CHEBI:15378"/>
        <dbReference type="ChEBI" id="CHEBI:29999"/>
        <dbReference type="ChEBI" id="CHEBI:30616"/>
        <dbReference type="ChEBI" id="CHEBI:83421"/>
        <dbReference type="ChEBI" id="CHEBI:456216"/>
        <dbReference type="EC" id="2.7.11.1"/>
    </reaction>
</comment>
<evidence type="ECO:0000259" key="9">
    <source>
        <dbReference type="Pfam" id="PF00069"/>
    </source>
</evidence>
<keyword evidence="11" id="KW-1185">Reference proteome</keyword>
<dbReference type="AlphaFoldDB" id="A0A814F444"/>
<evidence type="ECO:0000256" key="6">
    <source>
        <dbReference type="ARBA" id="ARBA00022840"/>
    </source>
</evidence>
<evidence type="ECO:0000256" key="2">
    <source>
        <dbReference type="ARBA" id="ARBA00022527"/>
    </source>
</evidence>
<evidence type="ECO:0000313" key="11">
    <source>
        <dbReference type="Proteomes" id="UP000663879"/>
    </source>
</evidence>
<dbReference type="SUPFAM" id="SSF56112">
    <property type="entry name" value="Protein kinase-like (PK-like)"/>
    <property type="match status" value="1"/>
</dbReference>
<reference evidence="10" key="1">
    <citation type="submission" date="2021-02" db="EMBL/GenBank/DDBJ databases">
        <authorList>
            <person name="Nowell W R."/>
        </authorList>
    </citation>
    <scope>NUCLEOTIDE SEQUENCE</scope>
    <source>
        <strain evidence="10">Ploen Becks lab</strain>
    </source>
</reference>
<dbReference type="InterPro" id="IPR011009">
    <property type="entry name" value="Kinase-like_dom_sf"/>
</dbReference>
<comment type="catalytic activity">
    <reaction evidence="7">
        <text>L-threonyl-[protein] + ATP = O-phospho-L-threonyl-[protein] + ADP + H(+)</text>
        <dbReference type="Rhea" id="RHEA:46608"/>
        <dbReference type="Rhea" id="RHEA-COMP:11060"/>
        <dbReference type="Rhea" id="RHEA-COMP:11605"/>
        <dbReference type="ChEBI" id="CHEBI:15378"/>
        <dbReference type="ChEBI" id="CHEBI:30013"/>
        <dbReference type="ChEBI" id="CHEBI:30616"/>
        <dbReference type="ChEBI" id="CHEBI:61977"/>
        <dbReference type="ChEBI" id="CHEBI:456216"/>
        <dbReference type="EC" id="2.7.11.1"/>
    </reaction>
</comment>
<evidence type="ECO:0000256" key="1">
    <source>
        <dbReference type="ARBA" id="ARBA00008874"/>
    </source>
</evidence>
<dbReference type="GO" id="GO:0005524">
    <property type="term" value="F:ATP binding"/>
    <property type="evidence" value="ECO:0007669"/>
    <property type="project" value="UniProtKB-KW"/>
</dbReference>
<evidence type="ECO:0000256" key="3">
    <source>
        <dbReference type="ARBA" id="ARBA00022679"/>
    </source>
</evidence>
<dbReference type="EMBL" id="CAJNOC010003329">
    <property type="protein sequence ID" value="CAF0977945.1"/>
    <property type="molecule type" value="Genomic_DNA"/>
</dbReference>
<evidence type="ECO:0000256" key="5">
    <source>
        <dbReference type="ARBA" id="ARBA00022777"/>
    </source>
</evidence>
<dbReference type="PANTHER" id="PTHR48012">
    <property type="entry name" value="STERILE20-LIKE KINASE, ISOFORM B-RELATED"/>
    <property type="match status" value="1"/>
</dbReference>
<evidence type="ECO:0000313" key="10">
    <source>
        <dbReference type="EMBL" id="CAF0977945.1"/>
    </source>
</evidence>
<keyword evidence="5" id="KW-0418">Kinase</keyword>
<dbReference type="Pfam" id="PF00069">
    <property type="entry name" value="Pkinase"/>
    <property type="match status" value="1"/>
</dbReference>
<dbReference type="GO" id="GO:0004674">
    <property type="term" value="F:protein serine/threonine kinase activity"/>
    <property type="evidence" value="ECO:0007669"/>
    <property type="project" value="UniProtKB-KW"/>
</dbReference>
<name>A0A814F444_9BILA</name>
<dbReference type="InterPro" id="IPR050629">
    <property type="entry name" value="STE20/SPS1-PAK"/>
</dbReference>
<dbReference type="Gene3D" id="3.30.200.20">
    <property type="entry name" value="Phosphorylase Kinase, domain 1"/>
    <property type="match status" value="1"/>
</dbReference>
<keyword evidence="3" id="KW-0808">Transferase</keyword>
<comment type="caution">
    <text evidence="10">The sequence shown here is derived from an EMBL/GenBank/DDBJ whole genome shotgun (WGS) entry which is preliminary data.</text>
</comment>
<keyword evidence="2" id="KW-0723">Serine/threonine-protein kinase</keyword>
<dbReference type="OrthoDB" id="8693905at2759"/>
<protein>
    <recommendedName>
        <fullName evidence="9">Protein kinase domain-containing protein</fullName>
    </recommendedName>
</protein>
<comment type="similarity">
    <text evidence="1">Belongs to the protein kinase superfamily. STE Ser/Thr protein kinase family. STE20 subfamily.</text>
</comment>
<gene>
    <name evidence="10" type="ORF">OXX778_LOCUS15267</name>
</gene>
<keyword evidence="4" id="KW-0547">Nucleotide-binding</keyword>
<dbReference type="Proteomes" id="UP000663879">
    <property type="component" value="Unassembled WGS sequence"/>
</dbReference>
<keyword evidence="6" id="KW-0067">ATP-binding</keyword>
<accession>A0A814F444</accession>
<dbReference type="PANTHER" id="PTHR48012:SF10">
    <property type="entry name" value="FI20177P1"/>
    <property type="match status" value="1"/>
</dbReference>